<keyword evidence="3" id="KW-1185">Reference proteome</keyword>
<feature type="transmembrane region" description="Helical" evidence="1">
    <location>
        <begin position="195"/>
        <end position="214"/>
    </location>
</feature>
<keyword evidence="1" id="KW-1133">Transmembrane helix</keyword>
<reference evidence="3" key="1">
    <citation type="journal article" date="2019" name="Int. J. Syst. Evol. Microbiol.">
        <title>The Global Catalogue of Microorganisms (GCM) 10K type strain sequencing project: providing services to taxonomists for standard genome sequencing and annotation.</title>
        <authorList>
            <consortium name="The Broad Institute Genomics Platform"/>
            <consortium name="The Broad Institute Genome Sequencing Center for Infectious Disease"/>
            <person name="Wu L."/>
            <person name="Ma J."/>
        </authorList>
    </citation>
    <scope>NUCLEOTIDE SEQUENCE [LARGE SCALE GENOMIC DNA]</scope>
    <source>
        <strain evidence="3">JCM 16929</strain>
    </source>
</reference>
<name>A0ABP6ZGG6_9ACTN</name>
<proteinExistence type="predicted"/>
<dbReference type="Proteomes" id="UP001501490">
    <property type="component" value="Unassembled WGS sequence"/>
</dbReference>
<feature type="transmembrane region" description="Helical" evidence="1">
    <location>
        <begin position="169"/>
        <end position="189"/>
    </location>
</feature>
<dbReference type="EMBL" id="BAABAB010000005">
    <property type="protein sequence ID" value="GAA3607823.1"/>
    <property type="molecule type" value="Genomic_DNA"/>
</dbReference>
<dbReference type="InterPro" id="IPR010699">
    <property type="entry name" value="DUF1275"/>
</dbReference>
<dbReference type="RefSeq" id="WP_344801697.1">
    <property type="nucleotide sequence ID" value="NZ_BAABAB010000005.1"/>
</dbReference>
<gene>
    <name evidence="2" type="ORF">GCM10022236_07010</name>
</gene>
<feature type="transmembrane region" description="Helical" evidence="1">
    <location>
        <begin position="129"/>
        <end position="148"/>
    </location>
</feature>
<protein>
    <submittedName>
        <fullName evidence="2">YoaK family protein</fullName>
    </submittedName>
</protein>
<evidence type="ECO:0000256" key="1">
    <source>
        <dbReference type="SAM" id="Phobius"/>
    </source>
</evidence>
<accession>A0ABP6ZGG6</accession>
<evidence type="ECO:0000313" key="3">
    <source>
        <dbReference type="Proteomes" id="UP001501490"/>
    </source>
</evidence>
<dbReference type="Pfam" id="PF06912">
    <property type="entry name" value="DUF1275"/>
    <property type="match status" value="1"/>
</dbReference>
<organism evidence="2 3">
    <name type="scientific">Microlunatus ginsengisoli</name>
    <dbReference type="NCBI Taxonomy" id="363863"/>
    <lineage>
        <taxon>Bacteria</taxon>
        <taxon>Bacillati</taxon>
        <taxon>Actinomycetota</taxon>
        <taxon>Actinomycetes</taxon>
        <taxon>Propionibacteriales</taxon>
        <taxon>Propionibacteriaceae</taxon>
        <taxon>Microlunatus</taxon>
    </lineage>
</organism>
<evidence type="ECO:0000313" key="2">
    <source>
        <dbReference type="EMBL" id="GAA3607823.1"/>
    </source>
</evidence>
<keyword evidence="1" id="KW-0812">Transmembrane</keyword>
<sequence>MAGTASSLRFALMVTGVSGFLDAYTYLCRGGVFANAQTGNVIFLALDLSERQWGQASQHLWPILAFVLGVAIATHVKRGKLDALLPYPIRWTVGLQVLVLAIIGFVPASVPHSFVTVPVAFLAAMQIELFRSIGGLNYVAVATTGNLMRWVEAGYTRLVEPTADSGHAVRVYSLVVLAFAGGAVVGAVATQWLDVRAAWVAGGVLALTLVLFVIDERVD</sequence>
<feature type="transmembrane region" description="Helical" evidence="1">
    <location>
        <begin position="59"/>
        <end position="76"/>
    </location>
</feature>
<keyword evidence="1" id="KW-0472">Membrane</keyword>
<feature type="transmembrane region" description="Helical" evidence="1">
    <location>
        <begin position="88"/>
        <end position="109"/>
    </location>
</feature>
<dbReference type="PANTHER" id="PTHR37314">
    <property type="entry name" value="SLR0142 PROTEIN"/>
    <property type="match status" value="1"/>
</dbReference>
<comment type="caution">
    <text evidence="2">The sequence shown here is derived from an EMBL/GenBank/DDBJ whole genome shotgun (WGS) entry which is preliminary data.</text>
</comment>
<dbReference type="PANTHER" id="PTHR37314:SF4">
    <property type="entry name" value="UPF0700 TRANSMEMBRANE PROTEIN YOAK"/>
    <property type="match status" value="1"/>
</dbReference>